<sequence length="379" mass="42167">MRKTIILMLLAIFIVMAKAQQVIQGYIISIEDNKVYLDVTSPKVVVGDVLSVYSDAGYIIHPVTKKKIKKEGSIIADLEIIEVNNDYSVATIYPEDAIKKLKLGMTAQMPELTQEMKEAIEKEQEAELANEAELVFDNPENFTTAEQVIQWHLKSTGLDKMAANPPRSYLIETKATTINKKGKTVSVTHITRIVDIMSSSVYTKADVTLVVALKNLEVSSSSVVSNGIGWLKEGKKKAKPLDNYRIKEIIRGIDIIKDFTCKGYTCTLYGDLVVDGKSCFELVFSNNVKSCIDKNTGLIVAKSSVGEFRKIGILSTKVEKSLAMEKVIAYRQFGDYMLPSMTQTELDNGFLVKTEILQFVSNYPVKDSQFTKEALSGIK</sequence>
<gene>
    <name evidence="1" type="ORF">GGQ57_004983</name>
</gene>
<dbReference type="Proteomes" id="UP000533637">
    <property type="component" value="Unassembled WGS sequence"/>
</dbReference>
<protein>
    <submittedName>
        <fullName evidence="1">Uncharacterized protein</fullName>
    </submittedName>
</protein>
<evidence type="ECO:0000313" key="1">
    <source>
        <dbReference type="EMBL" id="MBB4625037.1"/>
    </source>
</evidence>
<proteinExistence type="predicted"/>
<reference evidence="1 2" key="1">
    <citation type="submission" date="2020-08" db="EMBL/GenBank/DDBJ databases">
        <title>Genomic Encyclopedia of Type Strains, Phase IV (KMG-IV): sequencing the most valuable type-strain genomes for metagenomic binning, comparative biology and taxonomic classification.</title>
        <authorList>
            <person name="Goeker M."/>
        </authorList>
    </citation>
    <scope>NUCLEOTIDE SEQUENCE [LARGE SCALE GENOMIC DNA]</scope>
    <source>
        <strain evidence="1 2">DSM 102983</strain>
    </source>
</reference>
<dbReference type="RefSeq" id="WP_183672436.1">
    <property type="nucleotide sequence ID" value="NZ_BMPB01000017.1"/>
</dbReference>
<keyword evidence="2" id="KW-1185">Reference proteome</keyword>
<comment type="caution">
    <text evidence="1">The sequence shown here is derived from an EMBL/GenBank/DDBJ whole genome shotgun (WGS) entry which is preliminary data.</text>
</comment>
<accession>A0ABR6KU49</accession>
<organism evidence="1 2">
    <name type="scientific">Parabacteroides faecis</name>
    <dbReference type="NCBI Taxonomy" id="1217282"/>
    <lineage>
        <taxon>Bacteria</taxon>
        <taxon>Pseudomonadati</taxon>
        <taxon>Bacteroidota</taxon>
        <taxon>Bacteroidia</taxon>
        <taxon>Bacteroidales</taxon>
        <taxon>Tannerellaceae</taxon>
        <taxon>Parabacteroides</taxon>
    </lineage>
</organism>
<evidence type="ECO:0000313" key="2">
    <source>
        <dbReference type="Proteomes" id="UP000533637"/>
    </source>
</evidence>
<dbReference type="EMBL" id="JACHOC010000013">
    <property type="protein sequence ID" value="MBB4625037.1"/>
    <property type="molecule type" value="Genomic_DNA"/>
</dbReference>
<name>A0ABR6KU49_9BACT</name>